<accession>A0A3N4ZUG8</accession>
<dbReference type="AlphaFoldDB" id="A0A3N4ZUG8"/>
<comment type="caution">
    <text evidence="1">The sequence shown here is derived from an EMBL/GenBank/DDBJ whole genome shotgun (WGS) entry which is preliminary data.</text>
</comment>
<protein>
    <submittedName>
        <fullName evidence="1">Alkylation response protein AidB-like acyl-CoA dehydrogenase</fullName>
    </submittedName>
</protein>
<dbReference type="GO" id="GO:0003995">
    <property type="term" value="F:acyl-CoA dehydrogenase activity"/>
    <property type="evidence" value="ECO:0007669"/>
    <property type="project" value="TreeGrafter"/>
</dbReference>
<reference evidence="1 2" key="1">
    <citation type="submission" date="2018-11" db="EMBL/GenBank/DDBJ databases">
        <title>Sequencing the genomes of 1000 actinobacteria strains.</title>
        <authorList>
            <person name="Klenk H.-P."/>
        </authorList>
    </citation>
    <scope>NUCLEOTIDE SEQUENCE [LARGE SCALE GENOMIC DNA]</scope>
    <source>
        <strain evidence="1 2">DSM 14418</strain>
    </source>
</reference>
<dbReference type="InterPro" id="IPR009100">
    <property type="entry name" value="AcylCoA_DH/oxidase_NM_dom_sf"/>
</dbReference>
<sequence length="352" mass="36364">MTTSPSLEDVLEDVLPDIADRAGAIDRSDADPIDDLRVLAHRLDLFDPSATSVATAVRVIESVARASLTVGFVAWAQRMAAEYLALAPASPRTATRLADVVAVRRRGVTAMAAGQRQAVGLEKAPVTATPDGAGGYRLSGTVAWASNVAADSVVVLAANLPGGGTRVLAVDAADLTVRAAPDLLGLNATASGSLLIDDVAVPADAVVSTDLQAFAATVRPRFLLLQTAFCSGVTGAALDAAIPQLAGTGAVYAGDHEDLAARYDDLRDRLHGYAADSTPGTVAVRDLIALRLESTTLATASTRLGLALDGGRGYATASATNRRFREASFLPVQSPSEAQLRWELARAEAVAR</sequence>
<name>A0A3N4ZUG8_9MICO</name>
<evidence type="ECO:0000313" key="1">
    <source>
        <dbReference type="EMBL" id="RPF29078.1"/>
    </source>
</evidence>
<dbReference type="PANTHER" id="PTHR43884:SF12">
    <property type="entry name" value="ISOVALERYL-COA DEHYDROGENASE, MITOCHONDRIAL-RELATED"/>
    <property type="match status" value="1"/>
</dbReference>
<evidence type="ECO:0000313" key="2">
    <source>
        <dbReference type="Proteomes" id="UP000280726"/>
    </source>
</evidence>
<keyword evidence="2" id="KW-1185">Reference proteome</keyword>
<dbReference type="RefSeq" id="WP_123919768.1">
    <property type="nucleotide sequence ID" value="NZ_RKRA01000001.1"/>
</dbReference>
<dbReference type="Gene3D" id="2.40.110.10">
    <property type="entry name" value="Butyryl-CoA Dehydrogenase, subunit A, domain 2"/>
    <property type="match status" value="1"/>
</dbReference>
<dbReference type="SUPFAM" id="SSF56645">
    <property type="entry name" value="Acyl-CoA dehydrogenase NM domain-like"/>
    <property type="match status" value="1"/>
</dbReference>
<dbReference type="InterPro" id="IPR046373">
    <property type="entry name" value="Acyl-CoA_Oxase/DH_mid-dom_sf"/>
</dbReference>
<organism evidence="1 2">
    <name type="scientific">Georgenia muralis</name>
    <dbReference type="NCBI Taxonomy" id="154117"/>
    <lineage>
        <taxon>Bacteria</taxon>
        <taxon>Bacillati</taxon>
        <taxon>Actinomycetota</taxon>
        <taxon>Actinomycetes</taxon>
        <taxon>Micrococcales</taxon>
        <taxon>Bogoriellaceae</taxon>
        <taxon>Georgenia</taxon>
    </lineage>
</organism>
<proteinExistence type="predicted"/>
<dbReference type="OrthoDB" id="3258691at2"/>
<dbReference type="EMBL" id="RKRA01000001">
    <property type="protein sequence ID" value="RPF29078.1"/>
    <property type="molecule type" value="Genomic_DNA"/>
</dbReference>
<dbReference type="Proteomes" id="UP000280726">
    <property type="component" value="Unassembled WGS sequence"/>
</dbReference>
<gene>
    <name evidence="1" type="ORF">EDD32_3637</name>
</gene>
<dbReference type="PANTHER" id="PTHR43884">
    <property type="entry name" value="ACYL-COA DEHYDROGENASE"/>
    <property type="match status" value="1"/>
</dbReference>